<dbReference type="Gene3D" id="1.10.260.40">
    <property type="entry name" value="lambda repressor-like DNA-binding domains"/>
    <property type="match status" value="1"/>
</dbReference>
<name>A0A1T5EBV4_9SPHN</name>
<dbReference type="SMART" id="SM00530">
    <property type="entry name" value="HTH_XRE"/>
    <property type="match status" value="1"/>
</dbReference>
<dbReference type="GO" id="GO:0006355">
    <property type="term" value="P:regulation of DNA-templated transcription"/>
    <property type="evidence" value="ECO:0007669"/>
    <property type="project" value="InterPro"/>
</dbReference>
<protein>
    <submittedName>
        <fullName evidence="3">Transcriptional regulator, XRE family</fullName>
    </submittedName>
</protein>
<feature type="domain" description="HTH cro/C1-type" evidence="2">
    <location>
        <begin position="15"/>
        <end position="67"/>
    </location>
</feature>
<dbReference type="GO" id="GO:0003677">
    <property type="term" value="F:DNA binding"/>
    <property type="evidence" value="ECO:0007669"/>
    <property type="project" value="InterPro"/>
</dbReference>
<dbReference type="InterPro" id="IPR010359">
    <property type="entry name" value="IrrE_HExxH"/>
</dbReference>
<evidence type="ECO:0000256" key="1">
    <source>
        <dbReference type="ARBA" id="ARBA00007227"/>
    </source>
</evidence>
<evidence type="ECO:0000259" key="2">
    <source>
        <dbReference type="PROSITE" id="PS50943"/>
    </source>
</evidence>
<dbReference type="Pfam" id="PF06114">
    <property type="entry name" value="Peptidase_M78"/>
    <property type="match status" value="1"/>
</dbReference>
<evidence type="ECO:0000313" key="4">
    <source>
        <dbReference type="Proteomes" id="UP000189818"/>
    </source>
</evidence>
<sequence length="473" mass="52807">MARRTGTRLFAGHELRALRQRVGLGQAAMAARVGLSVSYLSQLENDDRPITPAVGEAFAKAFPIDWNRDTAGDAERRLATLREAFADPLFATAEVGPQMLHRMVEQQPVFADQFVRLHDAWRRAEERLQLVDDRIASGVPGDDRLPWEEVRDWFHEEGNYVDPIDRAAEALADDLDAEPLPEALIAHALKHRHGVDIVTAADDGGGMLRRFDRARGLLTIGSAQPPETRRFMMAHQLVQLELDREIASVAAEARFRAAEAFPLLSVGLANYAAGALLMPYRRFRDTARGLRHDIDRLCQRFGVSFEQACHRLSTLQRPAERGIPFFFCRVDMAGNITKRHSATRLQFARFGGACPLWIVHEAVAIPDRILVQLAEMPDGVRYVQMAKGLVKPSGSFTRAPRRFAVALGCEVEHARDFIYADALDLGNPGAVTPIGISCRLCPREHCDQRAFPPAGRPIEVDADRRDVVPYRMS</sequence>
<dbReference type="PIRSF" id="PIRSF019251">
    <property type="entry name" value="Rv0465c"/>
    <property type="match status" value="1"/>
</dbReference>
<dbReference type="InterPro" id="IPR018653">
    <property type="entry name" value="ScfR_C"/>
</dbReference>
<keyword evidence="4" id="KW-1185">Reference proteome</keyword>
<dbReference type="OrthoDB" id="1123084at2"/>
<proteinExistence type="inferred from homology"/>
<dbReference type="PANTHER" id="PTHR43236:SF2">
    <property type="entry name" value="BLL0069 PROTEIN"/>
    <property type="match status" value="1"/>
</dbReference>
<dbReference type="EMBL" id="FUYM01000006">
    <property type="protein sequence ID" value="SKB81408.1"/>
    <property type="molecule type" value="Genomic_DNA"/>
</dbReference>
<reference evidence="4" key="1">
    <citation type="submission" date="2017-02" db="EMBL/GenBank/DDBJ databases">
        <authorList>
            <person name="Varghese N."/>
            <person name="Submissions S."/>
        </authorList>
    </citation>
    <scope>NUCLEOTIDE SEQUENCE [LARGE SCALE GENOMIC DNA]</scope>
    <source>
        <strain evidence="4">UM2</strain>
    </source>
</reference>
<comment type="similarity">
    <text evidence="1">Belongs to the short-chain fatty acyl-CoA assimilation regulator (ScfR) family.</text>
</comment>
<gene>
    <name evidence="3" type="ORF">SAMN06295920_106334</name>
</gene>
<dbReference type="SUPFAM" id="SSF47413">
    <property type="entry name" value="lambda repressor-like DNA-binding domains"/>
    <property type="match status" value="1"/>
</dbReference>
<dbReference type="InterPro" id="IPR026281">
    <property type="entry name" value="HTH_RamB"/>
</dbReference>
<dbReference type="Pfam" id="PF13560">
    <property type="entry name" value="HTH_31"/>
    <property type="match status" value="1"/>
</dbReference>
<dbReference type="InterPro" id="IPR052345">
    <property type="entry name" value="Rad_response_metalloprotease"/>
</dbReference>
<dbReference type="RefSeq" id="WP_079649066.1">
    <property type="nucleotide sequence ID" value="NZ_FUYM01000006.1"/>
</dbReference>
<dbReference type="Pfam" id="PF09856">
    <property type="entry name" value="ScfRs"/>
    <property type="match status" value="1"/>
</dbReference>
<dbReference type="PROSITE" id="PS50943">
    <property type="entry name" value="HTH_CROC1"/>
    <property type="match status" value="1"/>
</dbReference>
<dbReference type="CDD" id="cd00093">
    <property type="entry name" value="HTH_XRE"/>
    <property type="match status" value="1"/>
</dbReference>
<evidence type="ECO:0000313" key="3">
    <source>
        <dbReference type="EMBL" id="SKB81408.1"/>
    </source>
</evidence>
<dbReference type="PANTHER" id="PTHR43236">
    <property type="entry name" value="ANTITOXIN HIGA1"/>
    <property type="match status" value="1"/>
</dbReference>
<dbReference type="InterPro" id="IPR010982">
    <property type="entry name" value="Lambda_DNA-bd_dom_sf"/>
</dbReference>
<accession>A0A1T5EBV4</accession>
<dbReference type="STRING" id="439228.SAMN06295920_106334"/>
<dbReference type="InterPro" id="IPR001387">
    <property type="entry name" value="Cro/C1-type_HTH"/>
</dbReference>
<dbReference type="AlphaFoldDB" id="A0A1T5EBV4"/>
<organism evidence="3 4">
    <name type="scientific">Rhizorhabdus histidinilytica</name>
    <dbReference type="NCBI Taxonomy" id="439228"/>
    <lineage>
        <taxon>Bacteria</taxon>
        <taxon>Pseudomonadati</taxon>
        <taxon>Pseudomonadota</taxon>
        <taxon>Alphaproteobacteria</taxon>
        <taxon>Sphingomonadales</taxon>
        <taxon>Sphingomonadaceae</taxon>
        <taxon>Rhizorhabdus</taxon>
    </lineage>
</organism>
<dbReference type="Proteomes" id="UP000189818">
    <property type="component" value="Unassembled WGS sequence"/>
</dbReference>